<dbReference type="Proteomes" id="UP000243719">
    <property type="component" value="Unassembled WGS sequence"/>
</dbReference>
<dbReference type="OrthoDB" id="9781034at2"/>
<protein>
    <submittedName>
        <fullName evidence="4">Thiosulfate/3-mercaptopyruvate sulfurtransferase</fullName>
    </submittedName>
</protein>
<dbReference type="PANTHER" id="PTHR11364">
    <property type="entry name" value="THIOSULFATE SULFERTANSFERASE"/>
    <property type="match status" value="1"/>
</dbReference>
<dbReference type="InterPro" id="IPR001763">
    <property type="entry name" value="Rhodanese-like_dom"/>
</dbReference>
<dbReference type="PROSITE" id="PS50206">
    <property type="entry name" value="RHODANESE_3"/>
    <property type="match status" value="2"/>
</dbReference>
<keyword evidence="2" id="KW-0677">Repeat</keyword>
<dbReference type="InterPro" id="IPR036873">
    <property type="entry name" value="Rhodanese-like_dom_sf"/>
</dbReference>
<dbReference type="CDD" id="cd01449">
    <property type="entry name" value="TST_Repeat_2"/>
    <property type="match status" value="1"/>
</dbReference>
<feature type="domain" description="Rhodanese" evidence="3">
    <location>
        <begin position="32"/>
        <end position="156"/>
    </location>
</feature>
<keyword evidence="1 4" id="KW-0808">Transferase</keyword>
<dbReference type="Pfam" id="PF00581">
    <property type="entry name" value="Rhodanese"/>
    <property type="match status" value="2"/>
</dbReference>
<organism evidence="4 5">
    <name type="scientific">Chitinasiproducens palmae</name>
    <dbReference type="NCBI Taxonomy" id="1770053"/>
    <lineage>
        <taxon>Bacteria</taxon>
        <taxon>Pseudomonadati</taxon>
        <taxon>Pseudomonadota</taxon>
        <taxon>Betaproteobacteria</taxon>
        <taxon>Burkholderiales</taxon>
        <taxon>Burkholderiaceae</taxon>
        <taxon>Chitinasiproducens</taxon>
    </lineage>
</organism>
<dbReference type="GO" id="GO:0004792">
    <property type="term" value="F:thiosulfate-cyanide sulfurtransferase activity"/>
    <property type="evidence" value="ECO:0007669"/>
    <property type="project" value="TreeGrafter"/>
</dbReference>
<reference evidence="5" key="1">
    <citation type="submission" date="2016-09" db="EMBL/GenBank/DDBJ databases">
        <authorList>
            <person name="Varghese N."/>
            <person name="Submissions S."/>
        </authorList>
    </citation>
    <scope>NUCLEOTIDE SEQUENCE [LARGE SCALE GENOMIC DNA]</scope>
    <source>
        <strain evidence="5">JS23</strain>
    </source>
</reference>
<feature type="domain" description="Rhodanese" evidence="3">
    <location>
        <begin position="214"/>
        <end position="300"/>
    </location>
</feature>
<dbReference type="RefSeq" id="WP_139169758.1">
    <property type="nucleotide sequence ID" value="NZ_FNLO01000013.1"/>
</dbReference>
<gene>
    <name evidence="4" type="ORF">SAMN05216551_11323</name>
</gene>
<proteinExistence type="predicted"/>
<evidence type="ECO:0000313" key="5">
    <source>
        <dbReference type="Proteomes" id="UP000243719"/>
    </source>
</evidence>
<evidence type="ECO:0000259" key="3">
    <source>
        <dbReference type="PROSITE" id="PS50206"/>
    </source>
</evidence>
<dbReference type="SMART" id="SM00450">
    <property type="entry name" value="RHOD"/>
    <property type="match status" value="2"/>
</dbReference>
<dbReference type="AlphaFoldDB" id="A0A1H2PW17"/>
<dbReference type="STRING" id="1770053.SAMN05216551_11323"/>
<dbReference type="InterPro" id="IPR045078">
    <property type="entry name" value="TST/MPST-like"/>
</dbReference>
<keyword evidence="4" id="KW-0670">Pyruvate</keyword>
<sequence>MSDLAPSLSQAPVGRIEPGFLVDTDWLAANLDRPDLRLFDCSATMHVDPVIQQRVHPERDAFEAAHIAGARFIDIDAQLSDHDHPVHLMLPPREAFASAMAALGISNDSLVVIYSTGNIWWATRVWWMLRVYGFDHAHILDGGLQKWRAEGRPVATGPSAPPAPGHFTASAPRALVADRQAVLAAIGDAGTRIVNALRPPQYSGAEAPRKGRPGHIASSVNVPAASLLDPATGCLLDDAALRAAFVEAGVTPAQRVVAYCGGGVSASLVVFALTKLAHPDVRLYDASLGEWASDPTLPMQIEPA</sequence>
<evidence type="ECO:0000256" key="2">
    <source>
        <dbReference type="ARBA" id="ARBA00022737"/>
    </source>
</evidence>
<dbReference type="CDD" id="cd01448">
    <property type="entry name" value="TST_Repeat_1"/>
    <property type="match status" value="1"/>
</dbReference>
<accession>A0A1H2PW17</accession>
<dbReference type="SUPFAM" id="SSF52821">
    <property type="entry name" value="Rhodanese/Cell cycle control phosphatase"/>
    <property type="match status" value="2"/>
</dbReference>
<keyword evidence="5" id="KW-1185">Reference proteome</keyword>
<evidence type="ECO:0000313" key="4">
    <source>
        <dbReference type="EMBL" id="SDV50699.1"/>
    </source>
</evidence>
<dbReference type="EMBL" id="FNLO01000013">
    <property type="protein sequence ID" value="SDV50699.1"/>
    <property type="molecule type" value="Genomic_DNA"/>
</dbReference>
<evidence type="ECO:0000256" key="1">
    <source>
        <dbReference type="ARBA" id="ARBA00022679"/>
    </source>
</evidence>
<dbReference type="Gene3D" id="3.40.250.10">
    <property type="entry name" value="Rhodanese-like domain"/>
    <property type="match status" value="2"/>
</dbReference>
<dbReference type="PANTHER" id="PTHR11364:SF27">
    <property type="entry name" value="SULFURTRANSFERASE"/>
    <property type="match status" value="1"/>
</dbReference>
<name>A0A1H2PW17_9BURK</name>